<dbReference type="PANTHER" id="PTHR38686">
    <property type="entry name" value="APOLIPOPROTEIN N-ACYLTRANSFERASE"/>
    <property type="match status" value="1"/>
</dbReference>
<evidence type="ECO:0000256" key="9">
    <source>
        <dbReference type="SAM" id="MobiDB-lite"/>
    </source>
</evidence>
<comment type="catalytic activity">
    <reaction evidence="8">
        <text>N-terminal S-1,2-diacyl-sn-glyceryl-L-cysteinyl-[lipoprotein] + a glycerophospholipid = N-acyl-S-1,2-diacyl-sn-glyceryl-L-cysteinyl-[lipoprotein] + a 2-acyl-sn-glycero-3-phospholipid + H(+)</text>
        <dbReference type="Rhea" id="RHEA:48228"/>
        <dbReference type="Rhea" id="RHEA-COMP:14681"/>
        <dbReference type="Rhea" id="RHEA-COMP:14684"/>
        <dbReference type="ChEBI" id="CHEBI:15378"/>
        <dbReference type="ChEBI" id="CHEBI:136912"/>
        <dbReference type="ChEBI" id="CHEBI:140656"/>
        <dbReference type="ChEBI" id="CHEBI:140657"/>
        <dbReference type="ChEBI" id="CHEBI:140660"/>
        <dbReference type="EC" id="2.3.1.269"/>
    </reaction>
</comment>
<dbReference type="GO" id="GO:0005886">
    <property type="term" value="C:plasma membrane"/>
    <property type="evidence" value="ECO:0007669"/>
    <property type="project" value="UniProtKB-SubCell"/>
</dbReference>
<evidence type="ECO:0000256" key="1">
    <source>
        <dbReference type="ARBA" id="ARBA00004651"/>
    </source>
</evidence>
<keyword evidence="3 8" id="KW-0808">Transferase</keyword>
<evidence type="ECO:0000259" key="10">
    <source>
        <dbReference type="PROSITE" id="PS50263"/>
    </source>
</evidence>
<dbReference type="InterPro" id="IPR003010">
    <property type="entry name" value="C-N_Hydrolase"/>
</dbReference>
<evidence type="ECO:0000256" key="7">
    <source>
        <dbReference type="ARBA" id="ARBA00023315"/>
    </source>
</evidence>
<evidence type="ECO:0000256" key="6">
    <source>
        <dbReference type="ARBA" id="ARBA00023136"/>
    </source>
</evidence>
<dbReference type="InterPro" id="IPR036526">
    <property type="entry name" value="C-N_Hydrolase_sf"/>
</dbReference>
<evidence type="ECO:0000256" key="8">
    <source>
        <dbReference type="HAMAP-Rule" id="MF_01148"/>
    </source>
</evidence>
<name>A0A919PRJ9_9ACTN</name>
<dbReference type="Pfam" id="PF20154">
    <property type="entry name" value="LNT_N"/>
    <property type="match status" value="1"/>
</dbReference>
<dbReference type="AlphaFoldDB" id="A0A919PRJ9"/>
<protein>
    <recommendedName>
        <fullName evidence="8">Apolipoprotein N-acyltransferase</fullName>
        <shortName evidence="8">ALP N-acyltransferase</shortName>
        <ecNumber evidence="8">2.3.1.269</ecNumber>
    </recommendedName>
</protein>
<comment type="similarity">
    <text evidence="8">Belongs to the CN hydrolase family. Apolipoprotein N-acyltransferase subfamily.</text>
</comment>
<organism evidence="11 12">
    <name type="scientific">Dactylosporangium siamense</name>
    <dbReference type="NCBI Taxonomy" id="685454"/>
    <lineage>
        <taxon>Bacteria</taxon>
        <taxon>Bacillati</taxon>
        <taxon>Actinomycetota</taxon>
        <taxon>Actinomycetes</taxon>
        <taxon>Micromonosporales</taxon>
        <taxon>Micromonosporaceae</taxon>
        <taxon>Dactylosporangium</taxon>
    </lineage>
</organism>
<proteinExistence type="inferred from homology"/>
<dbReference type="HAMAP" id="MF_01148">
    <property type="entry name" value="Lnt"/>
    <property type="match status" value="1"/>
</dbReference>
<dbReference type="EC" id="2.3.1.269" evidence="8"/>
<keyword evidence="2 8" id="KW-1003">Cell membrane</keyword>
<dbReference type="NCBIfam" id="TIGR00546">
    <property type="entry name" value="lnt"/>
    <property type="match status" value="1"/>
</dbReference>
<dbReference type="GO" id="GO:0016410">
    <property type="term" value="F:N-acyltransferase activity"/>
    <property type="evidence" value="ECO:0007669"/>
    <property type="project" value="UniProtKB-UniRule"/>
</dbReference>
<feature type="transmembrane region" description="Helical" evidence="8">
    <location>
        <begin position="90"/>
        <end position="107"/>
    </location>
</feature>
<dbReference type="Gene3D" id="3.60.110.10">
    <property type="entry name" value="Carbon-nitrogen hydrolase"/>
    <property type="match status" value="1"/>
</dbReference>
<reference evidence="11" key="1">
    <citation type="submission" date="2021-01" db="EMBL/GenBank/DDBJ databases">
        <title>Whole genome shotgun sequence of Dactylosporangium siamense NBRC 106093.</title>
        <authorList>
            <person name="Komaki H."/>
            <person name="Tamura T."/>
        </authorList>
    </citation>
    <scope>NUCLEOTIDE SEQUENCE</scope>
    <source>
        <strain evidence="11">NBRC 106093</strain>
    </source>
</reference>
<dbReference type="CDD" id="cd07571">
    <property type="entry name" value="ALP_N-acyl_transferase"/>
    <property type="match status" value="1"/>
</dbReference>
<evidence type="ECO:0000256" key="2">
    <source>
        <dbReference type="ARBA" id="ARBA00022475"/>
    </source>
</evidence>
<sequence>MAQVTLVDTGSAADGTDGTDGRDGADRPPQPSHGAADGETPGPVSGTAAGSVAGSVAGSAGRAVPPLWVAVVLAATAGAVMLVAFPPYGWWWAAPIAVALAAAAVHGRRLRAGFGLGTLTGAVFFTPLLSWTNLHTGMVPWLLLSALQALFIGLLGVATAWISPLRTRTGARTPVRSWARSWAWTWVPALAALWTAQEALRDRAPFGGFPWGRLAFSQDTSPLLRLAAVGGAPLVTFAVAFTGALLAVPLLRISTPRPAAAGAVTPGWNPGVRSAAAVAGAFVVVAGALLIPLQQPAGKGVYVAVVQGNVPRLGLDFNEQRRAVLDNHVRATVELGRKVTQEGARRPDLVVWPENSSDIDPLRNADAAAAIATAARAVGVPILVGAVLTDPAVGVENAGLVWEPDVDADGNARQGGVSARYTKRHPVPFAETMPLRDIARIVSKEVDRVSDMTPGDTPGVLRVGPATVGDVICFEVAYDGLVRDTVTGGAQLLAVQTNNATFDEAEARQQLAMVRLRAVEHGRDALMASTVGISAFADAAGRTRQETKFNEAAVIVAELHLGSARTLATRVGAGPEYVIVMLGIAAVVAAAAVRRRNRQHPTEEDV</sequence>
<accession>A0A919PRJ9</accession>
<feature type="transmembrane region" description="Helical" evidence="8">
    <location>
        <begin position="138"/>
        <end position="162"/>
    </location>
</feature>
<comment type="pathway">
    <text evidence="8">Protein modification; lipoprotein biosynthesis (N-acyl transfer).</text>
</comment>
<feature type="transmembrane region" description="Helical" evidence="8">
    <location>
        <begin position="272"/>
        <end position="293"/>
    </location>
</feature>
<dbReference type="PANTHER" id="PTHR38686:SF1">
    <property type="entry name" value="APOLIPOPROTEIN N-ACYLTRANSFERASE"/>
    <property type="match status" value="1"/>
</dbReference>
<feature type="transmembrane region" description="Helical" evidence="8">
    <location>
        <begin position="182"/>
        <end position="200"/>
    </location>
</feature>
<feature type="transmembrane region" description="Helical" evidence="8">
    <location>
        <begin position="67"/>
        <end position="84"/>
    </location>
</feature>
<feature type="domain" description="CN hydrolase" evidence="10">
    <location>
        <begin position="301"/>
        <end position="561"/>
    </location>
</feature>
<feature type="transmembrane region" description="Helical" evidence="8">
    <location>
        <begin position="577"/>
        <end position="593"/>
    </location>
</feature>
<evidence type="ECO:0000256" key="4">
    <source>
        <dbReference type="ARBA" id="ARBA00022692"/>
    </source>
</evidence>
<feature type="region of interest" description="Disordered" evidence="9">
    <location>
        <begin position="1"/>
        <end position="49"/>
    </location>
</feature>
<dbReference type="EMBL" id="BONQ01000108">
    <property type="protein sequence ID" value="GIG48799.1"/>
    <property type="molecule type" value="Genomic_DNA"/>
</dbReference>
<dbReference type="InterPro" id="IPR004563">
    <property type="entry name" value="Apolipo_AcylTrfase"/>
</dbReference>
<feature type="transmembrane region" description="Helical" evidence="8">
    <location>
        <begin position="114"/>
        <end position="132"/>
    </location>
</feature>
<evidence type="ECO:0000256" key="5">
    <source>
        <dbReference type="ARBA" id="ARBA00022989"/>
    </source>
</evidence>
<keyword evidence="6 8" id="KW-0472">Membrane</keyword>
<feature type="transmembrane region" description="Helical" evidence="8">
    <location>
        <begin position="226"/>
        <end position="251"/>
    </location>
</feature>
<gene>
    <name evidence="8 11" type="primary">lnt</name>
    <name evidence="11" type="ORF">Dsi01nite_068400</name>
</gene>
<keyword evidence="7 8" id="KW-0012">Acyltransferase</keyword>
<dbReference type="GO" id="GO:0042158">
    <property type="term" value="P:lipoprotein biosynthetic process"/>
    <property type="evidence" value="ECO:0007669"/>
    <property type="project" value="UniProtKB-UniRule"/>
</dbReference>
<comment type="subcellular location">
    <subcellularLocation>
        <location evidence="1 8">Cell membrane</location>
        <topology evidence="1 8">Multi-pass membrane protein</topology>
    </subcellularLocation>
</comment>
<keyword evidence="12" id="KW-1185">Reference proteome</keyword>
<comment type="caution">
    <text evidence="11">The sequence shown here is derived from an EMBL/GenBank/DDBJ whole genome shotgun (WGS) entry which is preliminary data.</text>
</comment>
<comment type="function">
    <text evidence="8">Catalyzes the phospholipid dependent N-acylation of the N-terminal cysteine of apolipoprotein, the last step in lipoprotein maturation.</text>
</comment>
<keyword evidence="4 8" id="KW-0812">Transmembrane</keyword>
<keyword evidence="5 8" id="KW-1133">Transmembrane helix</keyword>
<dbReference type="InterPro" id="IPR045378">
    <property type="entry name" value="LNT_N"/>
</dbReference>
<dbReference type="Proteomes" id="UP000660611">
    <property type="component" value="Unassembled WGS sequence"/>
</dbReference>
<evidence type="ECO:0000313" key="11">
    <source>
        <dbReference type="EMBL" id="GIG48799.1"/>
    </source>
</evidence>
<dbReference type="Pfam" id="PF00795">
    <property type="entry name" value="CN_hydrolase"/>
    <property type="match status" value="1"/>
</dbReference>
<dbReference type="PROSITE" id="PS50263">
    <property type="entry name" value="CN_HYDROLASE"/>
    <property type="match status" value="1"/>
</dbReference>
<evidence type="ECO:0000256" key="3">
    <source>
        <dbReference type="ARBA" id="ARBA00022679"/>
    </source>
</evidence>
<evidence type="ECO:0000313" key="12">
    <source>
        <dbReference type="Proteomes" id="UP000660611"/>
    </source>
</evidence>
<dbReference type="SUPFAM" id="SSF56317">
    <property type="entry name" value="Carbon-nitrogen hydrolase"/>
    <property type="match status" value="1"/>
</dbReference>